<accession>A0ABZ2PFH7</accession>
<protein>
    <submittedName>
        <fullName evidence="2">Uncharacterized protein</fullName>
    </submittedName>
</protein>
<keyword evidence="3" id="KW-1185">Reference proteome</keyword>
<evidence type="ECO:0000313" key="3">
    <source>
        <dbReference type="Proteomes" id="UP001432000"/>
    </source>
</evidence>
<reference evidence="2 3" key="1">
    <citation type="submission" date="2024-03" db="EMBL/GenBank/DDBJ databases">
        <title>Natural products discovery in diverse microorganisms through a two-stage MS feature dereplication strategy.</title>
        <authorList>
            <person name="Zhang R."/>
        </authorList>
    </citation>
    <scope>NUCLEOTIDE SEQUENCE [LARGE SCALE GENOMIC DNA]</scope>
    <source>
        <strain evidence="2 3">18930</strain>
    </source>
</reference>
<feature type="transmembrane region" description="Helical" evidence="1">
    <location>
        <begin position="36"/>
        <end position="53"/>
    </location>
</feature>
<sequence>MASNKINSTALATSTLAAGGLLGGFAVAQRTKNRQLGGAVLAAVGIACTASWNASSGPKVAGALLGTYLVGFGASHPLSKKIGAWPAVSVAAGATAAASLVLSRS</sequence>
<evidence type="ECO:0000313" key="2">
    <source>
        <dbReference type="EMBL" id="WXG66980.1"/>
    </source>
</evidence>
<dbReference type="RefSeq" id="WP_338886408.1">
    <property type="nucleotide sequence ID" value="NZ_CP147846.1"/>
</dbReference>
<keyword evidence="1" id="KW-1133">Transmembrane helix</keyword>
<keyword evidence="1" id="KW-0472">Membrane</keyword>
<gene>
    <name evidence="2" type="ORF">WDS16_17135</name>
</gene>
<proteinExistence type="predicted"/>
<evidence type="ECO:0000256" key="1">
    <source>
        <dbReference type="SAM" id="Phobius"/>
    </source>
</evidence>
<feature type="transmembrane region" description="Helical" evidence="1">
    <location>
        <begin position="84"/>
        <end position="102"/>
    </location>
</feature>
<name>A0ABZ2PFH7_9NOCA</name>
<dbReference type="Proteomes" id="UP001432000">
    <property type="component" value="Chromosome"/>
</dbReference>
<keyword evidence="1" id="KW-0812">Transmembrane</keyword>
<organism evidence="2 3">
    <name type="scientific">Rhodococcus sovatensis</name>
    <dbReference type="NCBI Taxonomy" id="1805840"/>
    <lineage>
        <taxon>Bacteria</taxon>
        <taxon>Bacillati</taxon>
        <taxon>Actinomycetota</taxon>
        <taxon>Actinomycetes</taxon>
        <taxon>Mycobacteriales</taxon>
        <taxon>Nocardiaceae</taxon>
        <taxon>Rhodococcus</taxon>
    </lineage>
</organism>
<dbReference type="EMBL" id="CP147846">
    <property type="protein sequence ID" value="WXG66980.1"/>
    <property type="molecule type" value="Genomic_DNA"/>
</dbReference>